<sequence length="123" mass="14143">MEKLTEEEVIEKYARQVTTPPTEHRESGGENSDGLANGLEKDLDKFPEPLSMDHLDKNSFEAVKKEMSVLCNDTSHALEKRQGIESGYEPFDQEVYEGLLRNGMELMSQQAEKYELFGLFQFY</sequence>
<evidence type="ECO:0000313" key="2">
    <source>
        <dbReference type="Proteomes" id="UP000887574"/>
    </source>
</evidence>
<dbReference type="Proteomes" id="UP000887574">
    <property type="component" value="Unplaced"/>
</dbReference>
<organism evidence="2 3">
    <name type="scientific">Ditylenchus dipsaci</name>
    <dbReference type="NCBI Taxonomy" id="166011"/>
    <lineage>
        <taxon>Eukaryota</taxon>
        <taxon>Metazoa</taxon>
        <taxon>Ecdysozoa</taxon>
        <taxon>Nematoda</taxon>
        <taxon>Chromadorea</taxon>
        <taxon>Rhabditida</taxon>
        <taxon>Tylenchina</taxon>
        <taxon>Tylenchomorpha</taxon>
        <taxon>Sphaerularioidea</taxon>
        <taxon>Anguinidae</taxon>
        <taxon>Anguininae</taxon>
        <taxon>Ditylenchus</taxon>
    </lineage>
</organism>
<keyword evidence="2" id="KW-1185">Reference proteome</keyword>
<proteinExistence type="predicted"/>
<protein>
    <submittedName>
        <fullName evidence="3">Peroxin-19</fullName>
    </submittedName>
</protein>
<evidence type="ECO:0000313" key="3">
    <source>
        <dbReference type="WBParaSite" id="jg11433"/>
    </source>
</evidence>
<dbReference type="WBParaSite" id="jg11433">
    <property type="protein sequence ID" value="jg11433"/>
    <property type="gene ID" value="jg11433"/>
</dbReference>
<dbReference type="AlphaFoldDB" id="A0A915CQG8"/>
<feature type="region of interest" description="Disordered" evidence="1">
    <location>
        <begin position="1"/>
        <end position="50"/>
    </location>
</feature>
<evidence type="ECO:0000256" key="1">
    <source>
        <dbReference type="SAM" id="MobiDB-lite"/>
    </source>
</evidence>
<accession>A0A915CQG8</accession>
<feature type="compositionally biased region" description="Basic and acidic residues" evidence="1">
    <location>
        <begin position="39"/>
        <end position="50"/>
    </location>
</feature>
<name>A0A915CQG8_9BILA</name>
<reference evidence="3" key="1">
    <citation type="submission" date="2022-11" db="UniProtKB">
        <authorList>
            <consortium name="WormBaseParasite"/>
        </authorList>
    </citation>
    <scope>IDENTIFICATION</scope>
</reference>
<feature type="compositionally biased region" description="Basic and acidic residues" evidence="1">
    <location>
        <begin position="1"/>
        <end position="14"/>
    </location>
</feature>